<sequence>MQGRQYIDKSSQGTAKNVPAVIVKAFFPLILLAFVILGGLVAIPLNQMGVHPTTTMSVVTFIVLIGKIYQRLFLKTE</sequence>
<keyword evidence="3" id="KW-1185">Reference proteome</keyword>
<dbReference type="EMBL" id="BMOD01000018">
    <property type="protein sequence ID" value="GGJ48008.1"/>
    <property type="molecule type" value="Genomic_DNA"/>
</dbReference>
<evidence type="ECO:0000313" key="2">
    <source>
        <dbReference type="EMBL" id="GGJ48008.1"/>
    </source>
</evidence>
<feature type="transmembrane region" description="Helical" evidence="1">
    <location>
        <begin position="21"/>
        <end position="43"/>
    </location>
</feature>
<protein>
    <submittedName>
        <fullName evidence="2">Uncharacterized protein</fullName>
    </submittedName>
</protein>
<evidence type="ECO:0000313" key="3">
    <source>
        <dbReference type="Proteomes" id="UP000632222"/>
    </source>
</evidence>
<proteinExistence type="predicted"/>
<comment type="caution">
    <text evidence="2">The sequence shown here is derived from an EMBL/GenBank/DDBJ whole genome shotgun (WGS) entry which is preliminary data.</text>
</comment>
<gene>
    <name evidence="2" type="ORF">GCM10008938_37530</name>
</gene>
<feature type="transmembrane region" description="Helical" evidence="1">
    <location>
        <begin position="49"/>
        <end position="69"/>
    </location>
</feature>
<dbReference type="Proteomes" id="UP000632222">
    <property type="component" value="Unassembled WGS sequence"/>
</dbReference>
<keyword evidence="1" id="KW-1133">Transmembrane helix</keyword>
<keyword evidence="1" id="KW-0812">Transmembrane</keyword>
<reference evidence="3" key="1">
    <citation type="journal article" date="2019" name="Int. J. Syst. Evol. Microbiol.">
        <title>The Global Catalogue of Microorganisms (GCM) 10K type strain sequencing project: providing services to taxonomists for standard genome sequencing and annotation.</title>
        <authorList>
            <consortium name="The Broad Institute Genomics Platform"/>
            <consortium name="The Broad Institute Genome Sequencing Center for Infectious Disease"/>
            <person name="Wu L."/>
            <person name="Ma J."/>
        </authorList>
    </citation>
    <scope>NUCLEOTIDE SEQUENCE [LARGE SCALE GENOMIC DNA]</scope>
    <source>
        <strain evidence="3">JCM 14370</strain>
    </source>
</reference>
<organism evidence="2 3">
    <name type="scientific">Deinococcus roseus</name>
    <dbReference type="NCBI Taxonomy" id="392414"/>
    <lineage>
        <taxon>Bacteria</taxon>
        <taxon>Thermotogati</taxon>
        <taxon>Deinococcota</taxon>
        <taxon>Deinococci</taxon>
        <taxon>Deinococcales</taxon>
        <taxon>Deinococcaceae</taxon>
        <taxon>Deinococcus</taxon>
    </lineage>
</organism>
<keyword evidence="1" id="KW-0472">Membrane</keyword>
<name>A0ABQ2D6L9_9DEIO</name>
<evidence type="ECO:0000256" key="1">
    <source>
        <dbReference type="SAM" id="Phobius"/>
    </source>
</evidence>
<accession>A0ABQ2D6L9</accession>